<dbReference type="Gene3D" id="1.10.10.60">
    <property type="entry name" value="Homeodomain-like"/>
    <property type="match status" value="1"/>
</dbReference>
<evidence type="ECO:0000313" key="6">
    <source>
        <dbReference type="Proteomes" id="UP000638570"/>
    </source>
</evidence>
<organism evidence="5 6">
    <name type="scientific">Zobellella iuensis</name>
    <dbReference type="NCBI Taxonomy" id="2803811"/>
    <lineage>
        <taxon>Bacteria</taxon>
        <taxon>Pseudomonadati</taxon>
        <taxon>Pseudomonadota</taxon>
        <taxon>Gammaproteobacteria</taxon>
        <taxon>Aeromonadales</taxon>
        <taxon>Aeromonadaceae</taxon>
        <taxon>Zobellella</taxon>
    </lineage>
</organism>
<sequence length="283" mass="32024">MAPHPEPAAMEEEALSIEFRRPGEMPGHHWHRQVEVNIPLDGPVHYLIGERRITLPAGHVGLFWGLIPHRLVDQGGCERMAILNIPLPLFLGFALDEALQSRLLQGQVIVSDRAHLFGEGDIRRWQQDAGHRQPHFAALLQEEIALMCRRVALTGWHSLQPEQGAVPLPTLSPERANKLHQMIAFMSCHYREGLKVAQVAQAARLHPNYAMQLFRQVMGASIKQYLLTLQINHARVLLAESRRPVQDIALSCGFSSQSRFYDAFGRLTGLTPLQYRRQSRGEE</sequence>
<dbReference type="SUPFAM" id="SSF51182">
    <property type="entry name" value="RmlC-like cupins"/>
    <property type="match status" value="1"/>
</dbReference>
<keyword evidence="6" id="KW-1185">Reference proteome</keyword>
<dbReference type="Pfam" id="PF12833">
    <property type="entry name" value="HTH_18"/>
    <property type="match status" value="1"/>
</dbReference>
<dbReference type="PROSITE" id="PS00041">
    <property type="entry name" value="HTH_ARAC_FAMILY_1"/>
    <property type="match status" value="1"/>
</dbReference>
<dbReference type="PANTHER" id="PTHR43280:SF14">
    <property type="entry name" value="MELIBIOSE OPERON REGULATORY PROTEIN"/>
    <property type="match status" value="1"/>
</dbReference>
<feature type="domain" description="HTH araC/xylS-type" evidence="4">
    <location>
        <begin position="180"/>
        <end position="278"/>
    </location>
</feature>
<keyword evidence="3" id="KW-0804">Transcription</keyword>
<dbReference type="InterPro" id="IPR018062">
    <property type="entry name" value="HTH_AraC-typ_CS"/>
</dbReference>
<proteinExistence type="predicted"/>
<evidence type="ECO:0000259" key="4">
    <source>
        <dbReference type="PROSITE" id="PS01124"/>
    </source>
</evidence>
<dbReference type="Gene3D" id="2.60.120.10">
    <property type="entry name" value="Jelly Rolls"/>
    <property type="match status" value="1"/>
</dbReference>
<keyword evidence="1" id="KW-0805">Transcription regulation</keyword>
<dbReference type="RefSeq" id="WP_202081897.1">
    <property type="nucleotide sequence ID" value="NZ_JAERTZ010000002.1"/>
</dbReference>
<name>A0ABS1QM30_9GAMM</name>
<dbReference type="InterPro" id="IPR018060">
    <property type="entry name" value="HTH_AraC"/>
</dbReference>
<dbReference type="PRINTS" id="PR00032">
    <property type="entry name" value="HTHARAC"/>
</dbReference>
<gene>
    <name evidence="5" type="primary">melR</name>
    <name evidence="5" type="ORF">JKV55_01080</name>
</gene>
<accession>A0ABS1QM30</accession>
<reference evidence="6" key="1">
    <citation type="submission" date="2021-01" db="EMBL/GenBank/DDBJ databases">
        <title>Genome public.</title>
        <authorList>
            <person name="Liu C."/>
            <person name="Sun Q."/>
        </authorList>
    </citation>
    <scope>NUCLEOTIDE SEQUENCE [LARGE SCALE GENOMIC DNA]</scope>
    <source>
        <strain evidence="6">CGMCC 1.18722</strain>
    </source>
</reference>
<dbReference type="SUPFAM" id="SSF46689">
    <property type="entry name" value="Homeodomain-like"/>
    <property type="match status" value="2"/>
</dbReference>
<evidence type="ECO:0000256" key="2">
    <source>
        <dbReference type="ARBA" id="ARBA00023125"/>
    </source>
</evidence>
<comment type="caution">
    <text evidence="5">The sequence shown here is derived from an EMBL/GenBank/DDBJ whole genome shotgun (WGS) entry which is preliminary data.</text>
</comment>
<evidence type="ECO:0000256" key="3">
    <source>
        <dbReference type="ARBA" id="ARBA00023163"/>
    </source>
</evidence>
<evidence type="ECO:0000313" key="5">
    <source>
        <dbReference type="EMBL" id="MBL1375924.1"/>
    </source>
</evidence>
<dbReference type="NCBIfam" id="NF007693">
    <property type="entry name" value="PRK10371.1"/>
    <property type="match status" value="1"/>
</dbReference>
<dbReference type="PROSITE" id="PS01124">
    <property type="entry name" value="HTH_ARAC_FAMILY_2"/>
    <property type="match status" value="1"/>
</dbReference>
<dbReference type="Proteomes" id="UP000638570">
    <property type="component" value="Unassembled WGS sequence"/>
</dbReference>
<dbReference type="InterPro" id="IPR009057">
    <property type="entry name" value="Homeodomain-like_sf"/>
</dbReference>
<keyword evidence="2" id="KW-0238">DNA-binding</keyword>
<dbReference type="SMART" id="SM00342">
    <property type="entry name" value="HTH_ARAC"/>
    <property type="match status" value="1"/>
</dbReference>
<evidence type="ECO:0000256" key="1">
    <source>
        <dbReference type="ARBA" id="ARBA00023015"/>
    </source>
</evidence>
<dbReference type="InterPro" id="IPR011051">
    <property type="entry name" value="RmlC_Cupin_sf"/>
</dbReference>
<dbReference type="InterPro" id="IPR014710">
    <property type="entry name" value="RmlC-like_jellyroll"/>
</dbReference>
<dbReference type="InterPro" id="IPR020449">
    <property type="entry name" value="Tscrpt_reg_AraC-type_HTH"/>
</dbReference>
<dbReference type="PANTHER" id="PTHR43280">
    <property type="entry name" value="ARAC-FAMILY TRANSCRIPTIONAL REGULATOR"/>
    <property type="match status" value="1"/>
</dbReference>
<dbReference type="EMBL" id="JAERTZ010000002">
    <property type="protein sequence ID" value="MBL1375924.1"/>
    <property type="molecule type" value="Genomic_DNA"/>
</dbReference>
<protein>
    <submittedName>
        <fullName evidence="5">Transcriptional regulator MelR</fullName>
    </submittedName>
</protein>